<comment type="caution">
    <text evidence="1">The sequence shown here is derived from an EMBL/GenBank/DDBJ whole genome shotgun (WGS) entry which is preliminary data.</text>
</comment>
<organism evidence="1 2">
    <name type="scientific">Ladona fulva</name>
    <name type="common">Scarce chaser dragonfly</name>
    <name type="synonym">Libellula fulva</name>
    <dbReference type="NCBI Taxonomy" id="123851"/>
    <lineage>
        <taxon>Eukaryota</taxon>
        <taxon>Metazoa</taxon>
        <taxon>Ecdysozoa</taxon>
        <taxon>Arthropoda</taxon>
        <taxon>Hexapoda</taxon>
        <taxon>Insecta</taxon>
        <taxon>Pterygota</taxon>
        <taxon>Palaeoptera</taxon>
        <taxon>Odonata</taxon>
        <taxon>Epiprocta</taxon>
        <taxon>Anisoptera</taxon>
        <taxon>Libelluloidea</taxon>
        <taxon>Libellulidae</taxon>
        <taxon>Ladona</taxon>
    </lineage>
</organism>
<dbReference type="AlphaFoldDB" id="A0A8K0K5V0"/>
<gene>
    <name evidence="1" type="ORF">J437_LFUL006219</name>
</gene>
<dbReference type="Proteomes" id="UP000792457">
    <property type="component" value="Unassembled WGS sequence"/>
</dbReference>
<evidence type="ECO:0000313" key="2">
    <source>
        <dbReference type="Proteomes" id="UP000792457"/>
    </source>
</evidence>
<proteinExistence type="predicted"/>
<dbReference type="OrthoDB" id="8023920at2759"/>
<keyword evidence="2" id="KW-1185">Reference proteome</keyword>
<reference evidence="1" key="2">
    <citation type="submission" date="2017-10" db="EMBL/GenBank/DDBJ databases">
        <title>Ladona fulva Genome sequencing and assembly.</title>
        <authorList>
            <person name="Murali S."/>
            <person name="Richards S."/>
            <person name="Bandaranaike D."/>
            <person name="Bellair M."/>
            <person name="Blankenburg K."/>
            <person name="Chao H."/>
            <person name="Dinh H."/>
            <person name="Doddapaneni H."/>
            <person name="Dugan-Rocha S."/>
            <person name="Elkadiri S."/>
            <person name="Gnanaolivu R."/>
            <person name="Hernandez B."/>
            <person name="Skinner E."/>
            <person name="Javaid M."/>
            <person name="Lee S."/>
            <person name="Li M."/>
            <person name="Ming W."/>
            <person name="Munidasa M."/>
            <person name="Muniz J."/>
            <person name="Nguyen L."/>
            <person name="Hughes D."/>
            <person name="Osuji N."/>
            <person name="Pu L.-L."/>
            <person name="Puazo M."/>
            <person name="Qu C."/>
            <person name="Quiroz J."/>
            <person name="Raj R."/>
            <person name="Weissenberger G."/>
            <person name="Xin Y."/>
            <person name="Zou X."/>
            <person name="Han Y."/>
            <person name="Worley K."/>
            <person name="Muzny D."/>
            <person name="Gibbs R."/>
        </authorList>
    </citation>
    <scope>NUCLEOTIDE SEQUENCE</scope>
    <source>
        <strain evidence="1">Sampled in the wild</strain>
    </source>
</reference>
<dbReference type="EMBL" id="KZ308341">
    <property type="protein sequence ID" value="KAG8227805.1"/>
    <property type="molecule type" value="Genomic_DNA"/>
</dbReference>
<evidence type="ECO:0000313" key="1">
    <source>
        <dbReference type="EMBL" id="KAG8227805.1"/>
    </source>
</evidence>
<sequence>MSLLSDQFKITSKKKAALLEVCLFVVTAYVKPWLQCILASMKVYEKIDKSIAKAALQEINQHLLYMSDEFSVLSLFDDDMDQETKVKMVENLSKEILSTHGKRYIPSKEELCGPLYDHCFLTDFHFFISKKNIYDFSQKQSPFDRLKIDDSFIH</sequence>
<accession>A0A8K0K5V0</accession>
<protein>
    <submittedName>
        <fullName evidence="1">Uncharacterized protein</fullName>
    </submittedName>
</protein>
<reference evidence="1" key="1">
    <citation type="submission" date="2013-04" db="EMBL/GenBank/DDBJ databases">
        <authorList>
            <person name="Qu J."/>
            <person name="Murali S.C."/>
            <person name="Bandaranaike D."/>
            <person name="Bellair M."/>
            <person name="Blankenburg K."/>
            <person name="Chao H."/>
            <person name="Dinh H."/>
            <person name="Doddapaneni H."/>
            <person name="Downs B."/>
            <person name="Dugan-Rocha S."/>
            <person name="Elkadiri S."/>
            <person name="Gnanaolivu R.D."/>
            <person name="Hernandez B."/>
            <person name="Javaid M."/>
            <person name="Jayaseelan J.C."/>
            <person name="Lee S."/>
            <person name="Li M."/>
            <person name="Ming W."/>
            <person name="Munidasa M."/>
            <person name="Muniz J."/>
            <person name="Nguyen L."/>
            <person name="Ongeri F."/>
            <person name="Osuji N."/>
            <person name="Pu L.-L."/>
            <person name="Puazo M."/>
            <person name="Qu C."/>
            <person name="Quiroz J."/>
            <person name="Raj R."/>
            <person name="Weissenberger G."/>
            <person name="Xin Y."/>
            <person name="Zou X."/>
            <person name="Han Y."/>
            <person name="Richards S."/>
            <person name="Worley K."/>
            <person name="Muzny D."/>
            <person name="Gibbs R."/>
        </authorList>
    </citation>
    <scope>NUCLEOTIDE SEQUENCE</scope>
    <source>
        <strain evidence="1">Sampled in the wild</strain>
    </source>
</reference>
<name>A0A8K0K5V0_LADFU</name>